<proteinExistence type="predicted"/>
<keyword evidence="1" id="KW-1133">Transmembrane helix</keyword>
<name>A0A8F8QSV2_9TOMB</name>
<protein>
    <submittedName>
        <fullName evidence="2">Movement protein 2</fullName>
    </submittedName>
</protein>
<keyword evidence="1" id="KW-0472">Membrane</keyword>
<evidence type="ECO:0000256" key="1">
    <source>
        <dbReference type="SAM" id="Phobius"/>
    </source>
</evidence>
<sequence length="88" mass="9786">MINHFAAITGVILLLWLIRSHSILISIYEQNTPRVITYANLLLLLIAYCYFCSTQSVSYVVSHSEPVVNSKVVYISVGTSPPSLQVSE</sequence>
<accession>A0A8F8QSV2</accession>
<evidence type="ECO:0000313" key="2">
    <source>
        <dbReference type="EMBL" id="QYA72562.1"/>
    </source>
</evidence>
<dbReference type="EMBL" id="MZ405643">
    <property type="protein sequence ID" value="QYA72562.1"/>
    <property type="molecule type" value="Genomic_RNA"/>
</dbReference>
<reference evidence="2" key="1">
    <citation type="submission" date="2021-06" db="EMBL/GenBank/DDBJ databases">
        <title>Plant Virus Collection isolate.</title>
        <authorList>
            <person name="Knierim D."/>
            <person name="Margaria P."/>
            <person name="Menzel W."/>
            <person name="Winter S."/>
        </authorList>
    </citation>
    <scope>NUCLEOTIDE SEQUENCE</scope>
    <source>
        <strain evidence="2">DSMZ PV-0263</strain>
    </source>
</reference>
<organism evidence="2">
    <name type="scientific">Cowpea mottle virus</name>
    <dbReference type="NCBI Taxonomy" id="12627"/>
    <lineage>
        <taxon>Viruses</taxon>
        <taxon>Riboviria</taxon>
        <taxon>Orthornavirae</taxon>
        <taxon>Kitrinoviricota</taxon>
        <taxon>Tolucaviricetes</taxon>
        <taxon>Tolivirales</taxon>
        <taxon>Tombusviridae</taxon>
        <taxon>Procedovirinae</taxon>
        <taxon>Gammacarmovirus</taxon>
        <taxon>Gammacarmovirus vignae</taxon>
    </lineage>
</organism>
<keyword evidence="1" id="KW-0812">Transmembrane</keyword>
<gene>
    <name evidence="2" type="primary">ORF2</name>
</gene>
<feature type="transmembrane region" description="Helical" evidence="1">
    <location>
        <begin position="36"/>
        <end position="53"/>
    </location>
</feature>